<dbReference type="EMBL" id="JAVRJZ010000017">
    <property type="protein sequence ID" value="KAK2709944.1"/>
    <property type="molecule type" value="Genomic_DNA"/>
</dbReference>
<evidence type="ECO:0008006" key="6">
    <source>
        <dbReference type="Google" id="ProtNLM"/>
    </source>
</evidence>
<evidence type="ECO:0000256" key="1">
    <source>
        <dbReference type="ARBA" id="ARBA00022460"/>
    </source>
</evidence>
<protein>
    <recommendedName>
        <fullName evidence="6">Cuticle protein</fullName>
    </recommendedName>
</protein>
<keyword evidence="3" id="KW-0732">Signal</keyword>
<dbReference type="PANTHER" id="PTHR10380">
    <property type="entry name" value="CUTICLE PROTEIN"/>
    <property type="match status" value="1"/>
</dbReference>
<evidence type="ECO:0000313" key="4">
    <source>
        <dbReference type="EMBL" id="KAK2709944.1"/>
    </source>
</evidence>
<proteinExistence type="predicted"/>
<dbReference type="InterPro" id="IPR050468">
    <property type="entry name" value="Cuticle_Struct_Prot"/>
</dbReference>
<evidence type="ECO:0000256" key="3">
    <source>
        <dbReference type="SAM" id="SignalP"/>
    </source>
</evidence>
<dbReference type="InterPro" id="IPR031311">
    <property type="entry name" value="CHIT_BIND_RR_consensus"/>
</dbReference>
<dbReference type="GO" id="GO:0008010">
    <property type="term" value="F:structural constituent of chitin-based larval cuticle"/>
    <property type="evidence" value="ECO:0007669"/>
    <property type="project" value="TreeGrafter"/>
</dbReference>
<dbReference type="PROSITE" id="PS51155">
    <property type="entry name" value="CHIT_BIND_RR_2"/>
    <property type="match status" value="1"/>
</dbReference>
<dbReference type="Proteomes" id="UP001187531">
    <property type="component" value="Unassembled WGS sequence"/>
</dbReference>
<dbReference type="InterPro" id="IPR000618">
    <property type="entry name" value="Insect_cuticle"/>
</dbReference>
<comment type="caution">
    <text evidence="4">The sequence shown here is derived from an EMBL/GenBank/DDBJ whole genome shotgun (WGS) entry which is preliminary data.</text>
</comment>
<keyword evidence="5" id="KW-1185">Reference proteome</keyword>
<dbReference type="PROSITE" id="PS00233">
    <property type="entry name" value="CHIT_BIND_RR_1"/>
    <property type="match status" value="1"/>
</dbReference>
<dbReference type="PANTHER" id="PTHR10380:SF173">
    <property type="entry name" value="CUTICULAR PROTEIN 47EF, ISOFORM C-RELATED"/>
    <property type="match status" value="1"/>
</dbReference>
<dbReference type="GO" id="GO:0062129">
    <property type="term" value="C:chitin-based extracellular matrix"/>
    <property type="evidence" value="ECO:0007669"/>
    <property type="project" value="TreeGrafter"/>
</dbReference>
<evidence type="ECO:0000313" key="5">
    <source>
        <dbReference type="Proteomes" id="UP001187531"/>
    </source>
</evidence>
<feature type="chain" id="PRO_5041679518" description="Cuticle protein" evidence="3">
    <location>
        <begin position="17"/>
        <end position="126"/>
    </location>
</feature>
<name>A0AA88HMV9_ARTSF</name>
<accession>A0AA88HMV9</accession>
<sequence>MKTFIVVACLLAVAYCRPQASEREAEVIEEESELNPEDGSYRFAYKTSNGITREESGQLKQITPEDAGTAQTGSWTYTAPDGSEVRFSFTADENGYQPSSDLLPVAPEMPAHVIKLLQSIARRAAA</sequence>
<dbReference type="AlphaFoldDB" id="A0AA88HMV9"/>
<dbReference type="PRINTS" id="PR00947">
    <property type="entry name" value="CUTICLE"/>
</dbReference>
<reference evidence="4" key="1">
    <citation type="submission" date="2023-07" db="EMBL/GenBank/DDBJ databases">
        <title>Chromosome-level genome assembly of Artemia franciscana.</title>
        <authorList>
            <person name="Jo E."/>
        </authorList>
    </citation>
    <scope>NUCLEOTIDE SEQUENCE</scope>
    <source>
        <tissue evidence="4">Whole body</tissue>
    </source>
</reference>
<keyword evidence="1 2" id="KW-0193">Cuticle</keyword>
<gene>
    <name evidence="4" type="ORF">QYM36_013580</name>
</gene>
<organism evidence="4 5">
    <name type="scientific">Artemia franciscana</name>
    <name type="common">Brine shrimp</name>
    <name type="synonym">Artemia sanfranciscana</name>
    <dbReference type="NCBI Taxonomy" id="6661"/>
    <lineage>
        <taxon>Eukaryota</taxon>
        <taxon>Metazoa</taxon>
        <taxon>Ecdysozoa</taxon>
        <taxon>Arthropoda</taxon>
        <taxon>Crustacea</taxon>
        <taxon>Branchiopoda</taxon>
        <taxon>Anostraca</taxon>
        <taxon>Artemiidae</taxon>
        <taxon>Artemia</taxon>
    </lineage>
</organism>
<feature type="signal peptide" evidence="3">
    <location>
        <begin position="1"/>
        <end position="16"/>
    </location>
</feature>
<evidence type="ECO:0000256" key="2">
    <source>
        <dbReference type="PROSITE-ProRule" id="PRU00497"/>
    </source>
</evidence>
<dbReference type="Pfam" id="PF00379">
    <property type="entry name" value="Chitin_bind_4"/>
    <property type="match status" value="1"/>
</dbReference>